<keyword evidence="12" id="KW-1015">Disulfide bond</keyword>
<dbReference type="Proteomes" id="UP001227230">
    <property type="component" value="Chromosome 7"/>
</dbReference>
<keyword evidence="7" id="KW-0964">Secreted</keyword>
<dbReference type="InterPro" id="IPR045087">
    <property type="entry name" value="Cu-oxidase_fam"/>
</dbReference>
<feature type="domain" description="Plastocyanin-like" evidence="16">
    <location>
        <begin position="243"/>
        <end position="301"/>
    </location>
</feature>
<keyword evidence="11" id="KW-0186">Copper</keyword>
<accession>A0ABY9C9M7</accession>
<feature type="domain" description="Plastocyanin-like" evidence="15">
    <location>
        <begin position="447"/>
        <end position="604"/>
    </location>
</feature>
<evidence type="ECO:0000313" key="19">
    <source>
        <dbReference type="Proteomes" id="UP001227230"/>
    </source>
</evidence>
<evidence type="ECO:0000256" key="4">
    <source>
        <dbReference type="ARBA" id="ARBA00011473"/>
    </source>
</evidence>
<dbReference type="CDD" id="cd13893">
    <property type="entry name" value="CuRO_3_AAO"/>
    <property type="match status" value="1"/>
</dbReference>
<dbReference type="InterPro" id="IPR017760">
    <property type="entry name" value="L-ascorbate_oxidase_pln"/>
</dbReference>
<keyword evidence="19" id="KW-1185">Reference proteome</keyword>
<dbReference type="InterPro" id="IPR008972">
    <property type="entry name" value="Cupredoxin"/>
</dbReference>
<organism evidence="18 19">
    <name type="scientific">Vitis vinifera</name>
    <name type="common">Grape</name>
    <dbReference type="NCBI Taxonomy" id="29760"/>
    <lineage>
        <taxon>Eukaryota</taxon>
        <taxon>Viridiplantae</taxon>
        <taxon>Streptophyta</taxon>
        <taxon>Embryophyta</taxon>
        <taxon>Tracheophyta</taxon>
        <taxon>Spermatophyta</taxon>
        <taxon>Magnoliopsida</taxon>
        <taxon>eudicotyledons</taxon>
        <taxon>Gunneridae</taxon>
        <taxon>Pentapetalae</taxon>
        <taxon>rosids</taxon>
        <taxon>Vitales</taxon>
        <taxon>Vitaceae</taxon>
        <taxon>Viteae</taxon>
        <taxon>Vitis</taxon>
    </lineage>
</organism>
<name>A0ABY9C9M7_VITVI</name>
<dbReference type="EC" id="1.10.3.3" evidence="5"/>
<evidence type="ECO:0000259" key="17">
    <source>
        <dbReference type="Pfam" id="PF07732"/>
    </source>
</evidence>
<dbReference type="InterPro" id="IPR011706">
    <property type="entry name" value="Cu-oxidase_C"/>
</dbReference>
<dbReference type="InterPro" id="IPR034267">
    <property type="entry name" value="CuRO_3_AAO"/>
</dbReference>
<dbReference type="EMBL" id="CP126654">
    <property type="protein sequence ID" value="WJZ92052.1"/>
    <property type="molecule type" value="Genomic_DNA"/>
</dbReference>
<dbReference type="SUPFAM" id="SSF49503">
    <property type="entry name" value="Cupredoxins"/>
    <property type="match status" value="6"/>
</dbReference>
<dbReference type="PROSITE" id="PS00080">
    <property type="entry name" value="MULTICOPPER_OXIDASE2"/>
    <property type="match status" value="1"/>
</dbReference>
<comment type="similarity">
    <text evidence="3">Belongs to the multicopper oxidase family.</text>
</comment>
<dbReference type="InterPro" id="IPR002355">
    <property type="entry name" value="Cu_oxidase_Cu_BS"/>
</dbReference>
<feature type="domain" description="Plastocyanin-like" evidence="17">
    <location>
        <begin position="2"/>
        <end position="95"/>
    </location>
</feature>
<dbReference type="InterPro" id="IPR033138">
    <property type="entry name" value="Cu_oxidase_CS"/>
</dbReference>
<evidence type="ECO:0000313" key="18">
    <source>
        <dbReference type="EMBL" id="WJZ92052.1"/>
    </source>
</evidence>
<dbReference type="InterPro" id="IPR001117">
    <property type="entry name" value="Cu-oxidase_2nd"/>
</dbReference>
<dbReference type="Gene3D" id="2.60.40.420">
    <property type="entry name" value="Cupredoxins - blue copper proteins"/>
    <property type="match status" value="6"/>
</dbReference>
<dbReference type="Pfam" id="PF00394">
    <property type="entry name" value="Cu-oxidase"/>
    <property type="match status" value="1"/>
</dbReference>
<evidence type="ECO:0000256" key="1">
    <source>
        <dbReference type="ARBA" id="ARBA00001935"/>
    </source>
</evidence>
<gene>
    <name evidence="18" type="ORF">VitviT2T_011075</name>
</gene>
<evidence type="ECO:0000256" key="5">
    <source>
        <dbReference type="ARBA" id="ARBA00012301"/>
    </source>
</evidence>
<evidence type="ECO:0000256" key="12">
    <source>
        <dbReference type="ARBA" id="ARBA00023157"/>
    </source>
</evidence>
<evidence type="ECO:0000259" key="16">
    <source>
        <dbReference type="Pfam" id="PF07731"/>
    </source>
</evidence>
<evidence type="ECO:0000256" key="7">
    <source>
        <dbReference type="ARBA" id="ARBA00022525"/>
    </source>
</evidence>
<keyword evidence="8" id="KW-0479">Metal-binding</keyword>
<proteinExistence type="inferred from homology"/>
<dbReference type="NCBIfam" id="TIGR03388">
    <property type="entry name" value="ascorbase"/>
    <property type="match status" value="1"/>
</dbReference>
<protein>
    <recommendedName>
        <fullName evidence="6">L-ascorbate oxidase</fullName>
        <ecNumber evidence="5">1.10.3.3</ecNumber>
    </recommendedName>
</protein>
<comment type="subcellular location">
    <subcellularLocation>
        <location evidence="2">Secreted</location>
    </subcellularLocation>
</comment>
<feature type="domain" description="Plastocyanin-like" evidence="17">
    <location>
        <begin position="319"/>
        <end position="431"/>
    </location>
</feature>
<dbReference type="PROSITE" id="PS00079">
    <property type="entry name" value="MULTICOPPER_OXIDASE1"/>
    <property type="match status" value="1"/>
</dbReference>
<evidence type="ECO:0000256" key="10">
    <source>
        <dbReference type="ARBA" id="ARBA00023002"/>
    </source>
</evidence>
<evidence type="ECO:0000256" key="6">
    <source>
        <dbReference type="ARBA" id="ARBA00022095"/>
    </source>
</evidence>
<comment type="subunit">
    <text evidence="4">Dimer.</text>
</comment>
<sequence length="856" mass="96478">MVIAINGQSPGPTILAEEGDTVIVELTNGLLTGNVAIHWHGMRHIGTPWFDETEGVTQCPILPGDTFTYEYKMDRPGTYLYHAHYGMQREAGLYSGETYSVLVKADQDPSRNYWVTISVVSRNNTVTPPGLAIFNYYPNHPKKSPPTIPPAGSLWNDVEPRLNQSRAIKAHHDYIVPPPHTSGRVIVFLNTQNKINGYVRWSVNNGSFNFPHTPYLIALKENITGAFDPTPHPNGYDFVNYDIYNVANNTNATSSNSIYRLQFNTTVDIILQNANTVNTNNSETHPWHLHGHNFWVLGYGEVLIFQVAEARIRRYKWEVKYEYKSPDCFQKMVITINGQSPGPTILAEEGDTVIVELTNGLLTENVAIHWHGIRQIGTPWFDGTEGVTQCPILPGETFTYEYKVDRPGTYLYHAHYGMQREAGLYGSIRVSVARGKTEPFSYDYDRSIILSDWYHNTTYEQVLGLSSIPFDWIGEPQSLLIQGKGRYNCSLVSSPYVCNATSPQCSPYVLTVVPGKTYRLRVSSLTSLSALSFQIEGHNMTVVEADGHFVEPFVIKNLFIYSGETYSVLVKADQDPSRNYWVTTSVVSRNNTVTPPGLAIFNYYPNHPKKSPPTVPPAGPLWDDVEPRINQSRAIKAHHDYVFPPPLTSDRVILMLNTQNEINGYRKWSVNNVSFNLPHTPYLIALKENISGVFDPTPAPDYFDLENYDIYTKPNNSNATSSNSIYRLKFNTIVDIILQNANTMVVKNSETHPWHLHGHDFWVLGYGEGTFNMSSDPRTYNLINPIMKNTAPVHPYGWTALRFRSNNPGAWAFHCHIESHFYMGMGVVFEEGVERVGKLPSSIMGCGKSKGLRGRP</sequence>
<evidence type="ECO:0000256" key="2">
    <source>
        <dbReference type="ARBA" id="ARBA00004613"/>
    </source>
</evidence>
<evidence type="ECO:0000256" key="13">
    <source>
        <dbReference type="ARBA" id="ARBA00023180"/>
    </source>
</evidence>
<dbReference type="InterPro" id="IPR011707">
    <property type="entry name" value="Cu-oxidase-like_N"/>
</dbReference>
<dbReference type="PANTHER" id="PTHR11709:SF218">
    <property type="entry name" value="L-ASCORBATE OXIDASE"/>
    <property type="match status" value="1"/>
</dbReference>
<keyword evidence="10" id="KW-0560">Oxidoreductase</keyword>
<dbReference type="Pfam" id="PF07732">
    <property type="entry name" value="Cu-oxidase_3"/>
    <property type="match status" value="2"/>
</dbReference>
<feature type="domain" description="Plastocyanin-like" evidence="16">
    <location>
        <begin position="699"/>
        <end position="832"/>
    </location>
</feature>
<evidence type="ECO:0000259" key="15">
    <source>
        <dbReference type="Pfam" id="PF00394"/>
    </source>
</evidence>
<keyword evidence="13" id="KW-0325">Glycoprotein</keyword>
<keyword evidence="9" id="KW-0677">Repeat</keyword>
<evidence type="ECO:0000256" key="14">
    <source>
        <dbReference type="ARBA" id="ARBA00048908"/>
    </source>
</evidence>
<evidence type="ECO:0000256" key="11">
    <source>
        <dbReference type="ARBA" id="ARBA00023008"/>
    </source>
</evidence>
<reference evidence="18 19" key="1">
    <citation type="journal article" date="2023" name="Hortic Res">
        <title>The complete reference genome for grapevine (Vitis vinifera L.) genetics and breeding.</title>
        <authorList>
            <person name="Shi X."/>
            <person name="Cao S."/>
            <person name="Wang X."/>
            <person name="Huang S."/>
            <person name="Wang Y."/>
            <person name="Liu Z."/>
            <person name="Liu W."/>
            <person name="Leng X."/>
            <person name="Peng Y."/>
            <person name="Wang N."/>
            <person name="Wang Y."/>
            <person name="Ma Z."/>
            <person name="Xu X."/>
            <person name="Zhang F."/>
            <person name="Xue H."/>
            <person name="Zhong H."/>
            <person name="Wang Y."/>
            <person name="Zhang K."/>
            <person name="Velt A."/>
            <person name="Avia K."/>
            <person name="Holtgrawe D."/>
            <person name="Grimplet J."/>
            <person name="Matus J.T."/>
            <person name="Ware D."/>
            <person name="Wu X."/>
            <person name="Wang H."/>
            <person name="Liu C."/>
            <person name="Fang Y."/>
            <person name="Rustenholz C."/>
            <person name="Cheng Z."/>
            <person name="Xiao H."/>
            <person name="Zhou Y."/>
        </authorList>
    </citation>
    <scope>NUCLEOTIDE SEQUENCE [LARGE SCALE GENOMIC DNA]</scope>
    <source>
        <strain evidence="19">cv. Pinot noir / PN40024</strain>
        <tissue evidence="18">Leaf</tissue>
    </source>
</reference>
<evidence type="ECO:0000256" key="8">
    <source>
        <dbReference type="ARBA" id="ARBA00022723"/>
    </source>
</evidence>
<comment type="catalytic activity">
    <reaction evidence="14">
        <text>4 L-ascorbate + O2 = 4 monodehydro-L-ascorbate radical + 2 H2O</text>
        <dbReference type="Rhea" id="RHEA:30243"/>
        <dbReference type="ChEBI" id="CHEBI:15377"/>
        <dbReference type="ChEBI" id="CHEBI:15379"/>
        <dbReference type="ChEBI" id="CHEBI:38290"/>
        <dbReference type="ChEBI" id="CHEBI:59513"/>
        <dbReference type="EC" id="1.10.3.3"/>
    </reaction>
</comment>
<dbReference type="Pfam" id="PF07731">
    <property type="entry name" value="Cu-oxidase_2"/>
    <property type="match status" value="2"/>
</dbReference>
<dbReference type="PANTHER" id="PTHR11709">
    <property type="entry name" value="MULTI-COPPER OXIDASE"/>
    <property type="match status" value="1"/>
</dbReference>
<evidence type="ECO:0000256" key="3">
    <source>
        <dbReference type="ARBA" id="ARBA00010609"/>
    </source>
</evidence>
<comment type="cofactor">
    <cofactor evidence="1">
        <name>Cu cation</name>
        <dbReference type="ChEBI" id="CHEBI:23378"/>
    </cofactor>
</comment>
<evidence type="ECO:0000256" key="9">
    <source>
        <dbReference type="ARBA" id="ARBA00022737"/>
    </source>
</evidence>